<accession>A0AAV4WKV1</accession>
<evidence type="ECO:0000313" key="2">
    <source>
        <dbReference type="Proteomes" id="UP001054837"/>
    </source>
</evidence>
<feature type="non-terminal residue" evidence="1">
    <location>
        <position position="1"/>
    </location>
</feature>
<keyword evidence="2" id="KW-1185">Reference proteome</keyword>
<comment type="caution">
    <text evidence="1">The sequence shown here is derived from an EMBL/GenBank/DDBJ whole genome shotgun (WGS) entry which is preliminary data.</text>
</comment>
<proteinExistence type="predicted"/>
<organism evidence="1 2">
    <name type="scientific">Caerostris darwini</name>
    <dbReference type="NCBI Taxonomy" id="1538125"/>
    <lineage>
        <taxon>Eukaryota</taxon>
        <taxon>Metazoa</taxon>
        <taxon>Ecdysozoa</taxon>
        <taxon>Arthropoda</taxon>
        <taxon>Chelicerata</taxon>
        <taxon>Arachnida</taxon>
        <taxon>Araneae</taxon>
        <taxon>Araneomorphae</taxon>
        <taxon>Entelegynae</taxon>
        <taxon>Araneoidea</taxon>
        <taxon>Araneidae</taxon>
        <taxon>Caerostris</taxon>
    </lineage>
</organism>
<dbReference type="EMBL" id="BPLQ01014795">
    <property type="protein sequence ID" value="GIY83267.1"/>
    <property type="molecule type" value="Genomic_DNA"/>
</dbReference>
<gene>
    <name evidence="1" type="ORF">CDAR_367311</name>
</gene>
<reference evidence="1 2" key="1">
    <citation type="submission" date="2021-06" db="EMBL/GenBank/DDBJ databases">
        <title>Caerostris darwini draft genome.</title>
        <authorList>
            <person name="Kono N."/>
            <person name="Arakawa K."/>
        </authorList>
    </citation>
    <scope>NUCLEOTIDE SEQUENCE [LARGE SCALE GENOMIC DNA]</scope>
</reference>
<protein>
    <submittedName>
        <fullName evidence="1">Uncharacterized protein</fullName>
    </submittedName>
</protein>
<evidence type="ECO:0000313" key="1">
    <source>
        <dbReference type="EMBL" id="GIY83267.1"/>
    </source>
</evidence>
<name>A0AAV4WKV1_9ARAC</name>
<dbReference type="Proteomes" id="UP001054837">
    <property type="component" value="Unassembled WGS sequence"/>
</dbReference>
<dbReference type="AlphaFoldDB" id="A0AAV4WKV1"/>
<sequence>KNRGLFVWTKWLIVIK</sequence>